<gene>
    <name evidence="1" type="ORF">TNCT_339001</name>
</gene>
<dbReference type="Proteomes" id="UP000887116">
    <property type="component" value="Unassembled WGS sequence"/>
</dbReference>
<dbReference type="AlphaFoldDB" id="A0A8X6K9M3"/>
<evidence type="ECO:0000313" key="1">
    <source>
        <dbReference type="EMBL" id="GFQ66859.1"/>
    </source>
</evidence>
<organism evidence="1 2">
    <name type="scientific">Trichonephila clavata</name>
    <name type="common">Joro spider</name>
    <name type="synonym">Nephila clavata</name>
    <dbReference type="NCBI Taxonomy" id="2740835"/>
    <lineage>
        <taxon>Eukaryota</taxon>
        <taxon>Metazoa</taxon>
        <taxon>Ecdysozoa</taxon>
        <taxon>Arthropoda</taxon>
        <taxon>Chelicerata</taxon>
        <taxon>Arachnida</taxon>
        <taxon>Araneae</taxon>
        <taxon>Araneomorphae</taxon>
        <taxon>Entelegynae</taxon>
        <taxon>Araneoidea</taxon>
        <taxon>Nephilidae</taxon>
        <taxon>Trichonephila</taxon>
    </lineage>
</organism>
<proteinExistence type="predicted"/>
<accession>A0A8X6K9M3</accession>
<reference evidence="1" key="1">
    <citation type="submission" date="2020-07" db="EMBL/GenBank/DDBJ databases">
        <title>Multicomponent nature underlies the extraordinary mechanical properties of spider dragline silk.</title>
        <authorList>
            <person name="Kono N."/>
            <person name="Nakamura H."/>
            <person name="Mori M."/>
            <person name="Yoshida Y."/>
            <person name="Ohtoshi R."/>
            <person name="Malay A.D."/>
            <person name="Moran D.A.P."/>
            <person name="Tomita M."/>
            <person name="Numata K."/>
            <person name="Arakawa K."/>
        </authorList>
    </citation>
    <scope>NUCLEOTIDE SEQUENCE</scope>
</reference>
<evidence type="ECO:0000313" key="2">
    <source>
        <dbReference type="Proteomes" id="UP000887116"/>
    </source>
</evidence>
<protein>
    <submittedName>
        <fullName evidence="1">Uncharacterized protein</fullName>
    </submittedName>
</protein>
<dbReference type="EMBL" id="BMAO01030267">
    <property type="protein sequence ID" value="GFQ66859.1"/>
    <property type="molecule type" value="Genomic_DNA"/>
</dbReference>
<name>A0A8X6K9M3_TRICU</name>
<sequence length="115" mass="13520">MQKNVSTEIGDGYADIARTDIAFLHFDLLVRKLVKFMKNLERTITNALKENFEQIIKEKRKLAKRKFELLNYLKERHTGMTSMRLQKWDGIDACSKRGDCNSFDEVLKTDSLYKL</sequence>
<keyword evidence="2" id="KW-1185">Reference proteome</keyword>
<comment type="caution">
    <text evidence="1">The sequence shown here is derived from an EMBL/GenBank/DDBJ whole genome shotgun (WGS) entry which is preliminary data.</text>
</comment>